<dbReference type="InterPro" id="IPR049539">
    <property type="entry name" value="SPL"/>
</dbReference>
<organism evidence="1">
    <name type="scientific">marine metagenome</name>
    <dbReference type="NCBI Taxonomy" id="408172"/>
    <lineage>
        <taxon>unclassified sequences</taxon>
        <taxon>metagenomes</taxon>
        <taxon>ecological metagenomes</taxon>
    </lineage>
</organism>
<gene>
    <name evidence="1" type="ORF">METZ01_LOCUS9264</name>
</gene>
<dbReference type="EMBL" id="UINC01000499">
    <property type="protein sequence ID" value="SUZ56410.1"/>
    <property type="molecule type" value="Genomic_DNA"/>
</dbReference>
<sequence>MFQYSPDRIIIDKAVAAEPLTEQICERFPDTPRTVVENFAWHQDELGTDPLRNPLTQGKKTLHLKYFKGTSIKACPGFSNELVCCNYFTLDLIENCPFECTYCILQAFLNKPVITVHANLEEILEQVRQRTVAQPDTLFRVGTGEHSDSLALDHILGIKAHVIRFFAKLPNVLLELKTKSKHVEHLLDLPHGGKTVISWSVNPEAIVKQEELKTARLHERLEAAGRASAAGYKVAFHFDPMIHYPDWEKGYQDLVDQILDAVPPDRIAWISLGTLRYISSLKSVVDERFPKSQVFLGEFVPGEDGKMRYLKKIRQRLFRNVQQRIEKLAPQIPTYLCMENSSLWEKTMPYRPQTAPDVEEKLAFSLRDRFPVEA</sequence>
<dbReference type="AlphaFoldDB" id="A0A381NPF7"/>
<protein>
    <recommendedName>
        <fullName evidence="2">Radical SAM core domain-containing protein</fullName>
    </recommendedName>
</protein>
<proteinExistence type="predicted"/>
<dbReference type="GO" id="GO:0003913">
    <property type="term" value="F:DNA photolyase activity"/>
    <property type="evidence" value="ECO:0007669"/>
    <property type="project" value="TreeGrafter"/>
</dbReference>
<dbReference type="Gene3D" id="3.80.30.30">
    <property type="match status" value="1"/>
</dbReference>
<reference evidence="1" key="1">
    <citation type="submission" date="2018-05" db="EMBL/GenBank/DDBJ databases">
        <authorList>
            <person name="Lanie J.A."/>
            <person name="Ng W.-L."/>
            <person name="Kazmierczak K.M."/>
            <person name="Andrzejewski T.M."/>
            <person name="Davidsen T.M."/>
            <person name="Wayne K.J."/>
            <person name="Tettelin H."/>
            <person name="Glass J.I."/>
            <person name="Rusch D."/>
            <person name="Podicherti R."/>
            <person name="Tsui H.-C.T."/>
            <person name="Winkler M.E."/>
        </authorList>
    </citation>
    <scope>NUCLEOTIDE SEQUENCE</scope>
</reference>
<dbReference type="Gene3D" id="3.40.50.12110">
    <property type="match status" value="1"/>
</dbReference>
<dbReference type="PANTHER" id="PTHR37822">
    <property type="entry name" value="SPORE PHOTOPRODUCT LYASE-RELATED"/>
    <property type="match status" value="1"/>
</dbReference>
<dbReference type="GO" id="GO:0042601">
    <property type="term" value="C:endospore-forming forespore"/>
    <property type="evidence" value="ECO:0007669"/>
    <property type="project" value="TreeGrafter"/>
</dbReference>
<accession>A0A381NPF7</accession>
<dbReference type="InterPro" id="IPR058240">
    <property type="entry name" value="rSAM_sf"/>
</dbReference>
<dbReference type="GO" id="GO:1904047">
    <property type="term" value="F:S-adenosyl-L-methionine binding"/>
    <property type="evidence" value="ECO:0007669"/>
    <property type="project" value="TreeGrafter"/>
</dbReference>
<evidence type="ECO:0000313" key="1">
    <source>
        <dbReference type="EMBL" id="SUZ56410.1"/>
    </source>
</evidence>
<dbReference type="PANTHER" id="PTHR37822:SF2">
    <property type="entry name" value="SPORE PHOTOPRODUCT LYASE"/>
    <property type="match status" value="1"/>
</dbReference>
<name>A0A381NPF7_9ZZZZ</name>
<dbReference type="GO" id="GO:0051539">
    <property type="term" value="F:4 iron, 4 sulfur cluster binding"/>
    <property type="evidence" value="ECO:0007669"/>
    <property type="project" value="TreeGrafter"/>
</dbReference>
<dbReference type="SUPFAM" id="SSF102114">
    <property type="entry name" value="Radical SAM enzymes"/>
    <property type="match status" value="1"/>
</dbReference>
<dbReference type="Pfam" id="PF20903">
    <property type="entry name" value="SPL"/>
    <property type="match status" value="1"/>
</dbReference>
<evidence type="ECO:0008006" key="2">
    <source>
        <dbReference type="Google" id="ProtNLM"/>
    </source>
</evidence>